<dbReference type="CDD" id="cd18787">
    <property type="entry name" value="SF2_C_DEAD"/>
    <property type="match status" value="1"/>
</dbReference>
<dbReference type="GeneID" id="41988294"/>
<name>A0A8H8QVV1_9HELO</name>
<dbReference type="PROSITE" id="PS00039">
    <property type="entry name" value="DEAD_ATP_HELICASE"/>
    <property type="match status" value="1"/>
</dbReference>
<dbReference type="InterPro" id="IPR011545">
    <property type="entry name" value="DEAD/DEAH_box_helicase_dom"/>
</dbReference>
<dbReference type="SUPFAM" id="SSF52540">
    <property type="entry name" value="P-loop containing nucleoside triphosphate hydrolases"/>
    <property type="match status" value="1"/>
</dbReference>
<feature type="compositionally biased region" description="Polar residues" evidence="9">
    <location>
        <begin position="75"/>
        <end position="90"/>
    </location>
</feature>
<feature type="compositionally biased region" description="Basic and acidic residues" evidence="9">
    <location>
        <begin position="100"/>
        <end position="115"/>
    </location>
</feature>
<dbReference type="Pfam" id="PF00270">
    <property type="entry name" value="DEAD"/>
    <property type="match status" value="2"/>
</dbReference>
<dbReference type="GO" id="GO:0003724">
    <property type="term" value="F:RNA helicase activity"/>
    <property type="evidence" value="ECO:0007669"/>
    <property type="project" value="UniProtKB-EC"/>
</dbReference>
<evidence type="ECO:0000259" key="11">
    <source>
        <dbReference type="PROSITE" id="PS51194"/>
    </source>
</evidence>
<dbReference type="CDD" id="cd17956">
    <property type="entry name" value="DEADc_DDX51"/>
    <property type="match status" value="1"/>
</dbReference>
<feature type="compositionally biased region" description="Acidic residues" evidence="9">
    <location>
        <begin position="544"/>
        <end position="555"/>
    </location>
</feature>
<evidence type="ECO:0000256" key="9">
    <source>
        <dbReference type="SAM" id="MobiDB-lite"/>
    </source>
</evidence>
<dbReference type="Gene3D" id="3.40.50.300">
    <property type="entry name" value="P-loop containing nucleotide triphosphate hydrolases"/>
    <property type="match status" value="2"/>
</dbReference>
<evidence type="ECO:0000313" key="12">
    <source>
        <dbReference type="EMBL" id="TVY23105.1"/>
    </source>
</evidence>
<evidence type="ECO:0000256" key="2">
    <source>
        <dbReference type="ARBA" id="ARBA00022801"/>
    </source>
</evidence>
<dbReference type="Pfam" id="PF00271">
    <property type="entry name" value="Helicase_C"/>
    <property type="match status" value="1"/>
</dbReference>
<feature type="compositionally biased region" description="Basic and acidic residues" evidence="9">
    <location>
        <begin position="140"/>
        <end position="151"/>
    </location>
</feature>
<accession>A0A8H8QVV1</accession>
<evidence type="ECO:0000256" key="8">
    <source>
        <dbReference type="RuleBase" id="RU365068"/>
    </source>
</evidence>
<evidence type="ECO:0000313" key="13">
    <source>
        <dbReference type="Proteomes" id="UP000431533"/>
    </source>
</evidence>
<reference evidence="12 13" key="1">
    <citation type="submission" date="2018-05" db="EMBL/GenBank/DDBJ databases">
        <title>Genome sequencing and assembly of the regulated plant pathogen Lachnellula willkommii and related sister species for the development of diagnostic species identification markers.</title>
        <authorList>
            <person name="Giroux E."/>
            <person name="Bilodeau G."/>
        </authorList>
    </citation>
    <scope>NUCLEOTIDE SEQUENCE [LARGE SCALE GENOMIC DNA]</scope>
    <source>
        <strain evidence="12 13">CBS 185.66</strain>
    </source>
</reference>
<keyword evidence="2 7" id="KW-0378">Hydrolase</keyword>
<keyword evidence="3 7" id="KW-0347">Helicase</keyword>
<keyword evidence="6" id="KW-0539">Nucleus</keyword>
<feature type="region of interest" description="Disordered" evidence="9">
    <location>
        <begin position="1"/>
        <end position="190"/>
    </location>
</feature>
<dbReference type="InterPro" id="IPR014001">
    <property type="entry name" value="Helicase_ATP-bd"/>
</dbReference>
<dbReference type="SMART" id="SM00487">
    <property type="entry name" value="DEXDc"/>
    <property type="match status" value="1"/>
</dbReference>
<proteinExistence type="inferred from homology"/>
<comment type="caution">
    <text evidence="12">The sequence shown here is derived from an EMBL/GenBank/DDBJ whole genome shotgun (WGS) entry which is preliminary data.</text>
</comment>
<dbReference type="PANTHER" id="PTHR24031">
    <property type="entry name" value="RNA HELICASE"/>
    <property type="match status" value="1"/>
</dbReference>
<dbReference type="EMBL" id="QGMH01000203">
    <property type="protein sequence ID" value="TVY23105.1"/>
    <property type="molecule type" value="Genomic_DNA"/>
</dbReference>
<dbReference type="Proteomes" id="UP000431533">
    <property type="component" value="Unassembled WGS sequence"/>
</dbReference>
<dbReference type="GO" id="GO:0016787">
    <property type="term" value="F:hydrolase activity"/>
    <property type="evidence" value="ECO:0007669"/>
    <property type="project" value="UniProtKB-KW"/>
</dbReference>
<comment type="catalytic activity">
    <reaction evidence="8">
        <text>ATP + H2O = ADP + phosphate + H(+)</text>
        <dbReference type="Rhea" id="RHEA:13065"/>
        <dbReference type="ChEBI" id="CHEBI:15377"/>
        <dbReference type="ChEBI" id="CHEBI:15378"/>
        <dbReference type="ChEBI" id="CHEBI:30616"/>
        <dbReference type="ChEBI" id="CHEBI:43474"/>
        <dbReference type="ChEBI" id="CHEBI:456216"/>
        <dbReference type="EC" id="3.6.4.13"/>
    </reaction>
</comment>
<comment type="function">
    <text evidence="8">RNA helicase.</text>
</comment>
<feature type="domain" description="Helicase ATP-binding" evidence="10">
    <location>
        <begin position="244"/>
        <end position="482"/>
    </location>
</feature>
<evidence type="ECO:0000256" key="6">
    <source>
        <dbReference type="ARBA" id="ARBA00023242"/>
    </source>
</evidence>
<feature type="region of interest" description="Disordered" evidence="9">
    <location>
        <begin position="532"/>
        <end position="556"/>
    </location>
</feature>
<dbReference type="InterPro" id="IPR027417">
    <property type="entry name" value="P-loop_NTPase"/>
</dbReference>
<dbReference type="EC" id="3.6.4.13" evidence="8"/>
<keyword evidence="4 7" id="KW-0067">ATP-binding</keyword>
<dbReference type="SMART" id="SM00490">
    <property type="entry name" value="HELICc"/>
    <property type="match status" value="1"/>
</dbReference>
<dbReference type="RefSeq" id="XP_031001893.1">
    <property type="nucleotide sequence ID" value="XM_031153017.1"/>
</dbReference>
<evidence type="ECO:0000256" key="4">
    <source>
        <dbReference type="ARBA" id="ARBA00022840"/>
    </source>
</evidence>
<dbReference type="GO" id="GO:0005524">
    <property type="term" value="F:ATP binding"/>
    <property type="evidence" value="ECO:0007669"/>
    <property type="project" value="UniProtKB-UniRule"/>
</dbReference>
<dbReference type="GO" id="GO:0003723">
    <property type="term" value="F:RNA binding"/>
    <property type="evidence" value="ECO:0007669"/>
    <property type="project" value="UniProtKB-UniRule"/>
</dbReference>
<dbReference type="AlphaFoldDB" id="A0A8H8QVV1"/>
<evidence type="ECO:0000256" key="7">
    <source>
        <dbReference type="RuleBase" id="RU000492"/>
    </source>
</evidence>
<gene>
    <name evidence="12" type="primary">dbp6</name>
    <name evidence="12" type="ORF">LHYA1_G008096</name>
</gene>
<dbReference type="InterPro" id="IPR000629">
    <property type="entry name" value="RNA-helicase_DEAD-box_CS"/>
</dbReference>
<evidence type="ECO:0000256" key="3">
    <source>
        <dbReference type="ARBA" id="ARBA00022806"/>
    </source>
</evidence>
<keyword evidence="5 8" id="KW-0694">RNA-binding</keyword>
<dbReference type="PROSITE" id="PS51192">
    <property type="entry name" value="HELICASE_ATP_BIND_1"/>
    <property type="match status" value="1"/>
</dbReference>
<dbReference type="PROSITE" id="PS51194">
    <property type="entry name" value="HELICASE_CTER"/>
    <property type="match status" value="1"/>
</dbReference>
<evidence type="ECO:0000256" key="5">
    <source>
        <dbReference type="ARBA" id="ARBA00022884"/>
    </source>
</evidence>
<organism evidence="12 13">
    <name type="scientific">Lachnellula hyalina</name>
    <dbReference type="NCBI Taxonomy" id="1316788"/>
    <lineage>
        <taxon>Eukaryota</taxon>
        <taxon>Fungi</taxon>
        <taxon>Dikarya</taxon>
        <taxon>Ascomycota</taxon>
        <taxon>Pezizomycotina</taxon>
        <taxon>Leotiomycetes</taxon>
        <taxon>Helotiales</taxon>
        <taxon>Lachnaceae</taxon>
        <taxon>Lachnellula</taxon>
    </lineage>
</organism>
<dbReference type="OrthoDB" id="3370at2759"/>
<keyword evidence="13" id="KW-1185">Reference proteome</keyword>
<evidence type="ECO:0000259" key="10">
    <source>
        <dbReference type="PROSITE" id="PS51192"/>
    </source>
</evidence>
<protein>
    <recommendedName>
        <fullName evidence="8">ATP-dependent RNA helicase</fullName>
        <ecNumber evidence="8">3.6.4.13</ecNumber>
    </recommendedName>
</protein>
<comment type="similarity">
    <text evidence="7">Belongs to the DEAD box helicase family.</text>
</comment>
<comment type="domain">
    <text evidence="8">The Q motif is unique to and characteristic of the DEAD box family of RNA helicases and controls ATP binding and hydrolysis.</text>
</comment>
<feature type="compositionally biased region" description="Basic and acidic residues" evidence="9">
    <location>
        <begin position="56"/>
        <end position="74"/>
    </location>
</feature>
<keyword evidence="1 7" id="KW-0547">Nucleotide-binding</keyword>
<sequence>MTSQLYSRYIPPVKKSTDSDTTLQPINPTPAPPIVQIDPSSTYARYIPPPKPKSSHPSELDGERNPKRLKKSNEDTSSSIQKENVLSVPSQEPRPKKSTPRKEKQAEKAGGDIRHVSTQNLPVVEDARHEKLMKKRDKSLRKAEKLSEKSVEPTNTQPVEDVPEPTEPHDLVPLPQPEPVPELPLQSTTSSLPSWLASPIRVSQSATAQFKDVGMQESTATALSSKGFKEAFAVQAAVLPLLLPGPSQQPGDILVSAATGSGKTLAYVLPMIEALSRHRVTKLRGVIVVPTRELVTQLKDVSDTCASAFSSERDRRRVKIGTAIGSGNFRSEQSALMDQHLTYDPKKYQALISRLNSKWQADSDADYEYLFGEEESAPALPDHVSESSLKIDVLICTPGRLVEHLKSTPGFSLQDLTWLIVDEADKLLDQSFQQWLDVVIGQLPQPSAFGRREHIRKIILSATMTKEVGQLNSFKLYRPKLVVLEGSASTEAYEGGHVLPSLLTESAIKVEDEGIKPLYLLEILKRQSLVVPAKSHSTSPTDSSESESDTSDDEAPTLQKLSMLPEPVDGNAPTEFETTATPRGVLIFTKSNESALRLGRLIAILEPDSSALVATLTSTTRNSTRRAALRSFQSGKLSILVASDLVSRGLDLPNLAHVINYDVPGSITSYVHRVGRTARAGKPGHAWTLFTGSEGRWFWNEIGRSTAIERLAESKVERVNIKASLFDGEKLRYEAALEKLGEEAGGSKS</sequence>
<dbReference type="InterPro" id="IPR001650">
    <property type="entry name" value="Helicase_C-like"/>
</dbReference>
<evidence type="ECO:0000256" key="1">
    <source>
        <dbReference type="ARBA" id="ARBA00022741"/>
    </source>
</evidence>
<feature type="domain" description="Helicase C-terminal" evidence="11">
    <location>
        <begin position="571"/>
        <end position="732"/>
    </location>
</feature>